<comment type="caution">
    <text evidence="2">The sequence shown here is derived from an EMBL/GenBank/DDBJ whole genome shotgun (WGS) entry which is preliminary data.</text>
</comment>
<organism evidence="2 3">
    <name type="scientific">Sporosarcina highlanderae</name>
    <dbReference type="NCBI Taxonomy" id="3035916"/>
    <lineage>
        <taxon>Bacteria</taxon>
        <taxon>Bacillati</taxon>
        <taxon>Bacillota</taxon>
        <taxon>Bacilli</taxon>
        <taxon>Bacillales</taxon>
        <taxon>Caryophanaceae</taxon>
        <taxon>Sporosarcina</taxon>
    </lineage>
</organism>
<reference evidence="2" key="1">
    <citation type="submission" date="2023-03" db="EMBL/GenBank/DDBJ databases">
        <title>MT1 and MT2 Draft Genomes of Novel Species.</title>
        <authorList>
            <person name="Venkateswaran K."/>
        </authorList>
    </citation>
    <scope>NUCLEOTIDE SEQUENCE</scope>
    <source>
        <strain evidence="2">F6_3S_P_2</strain>
    </source>
</reference>
<feature type="domain" description="Homeodomain phBC6A51-type" evidence="1">
    <location>
        <begin position="2"/>
        <end position="105"/>
    </location>
</feature>
<dbReference type="EMBL" id="JAROCC010000012">
    <property type="protein sequence ID" value="MDN4608648.1"/>
    <property type="molecule type" value="Genomic_DNA"/>
</dbReference>
<name>A0ABT8JU23_9BACL</name>
<keyword evidence="3" id="KW-1185">Reference proteome</keyword>
<evidence type="ECO:0000259" key="1">
    <source>
        <dbReference type="Pfam" id="PF13022"/>
    </source>
</evidence>
<dbReference type="Pfam" id="PF13022">
    <property type="entry name" value="HTH_Tnp_1_2"/>
    <property type="match status" value="1"/>
</dbReference>
<protein>
    <submittedName>
        <fullName evidence="2">PhBC6A51 family helix-turn-helix protein</fullName>
    </submittedName>
</protein>
<dbReference type="Proteomes" id="UP001175097">
    <property type="component" value="Unassembled WGS sequence"/>
</dbReference>
<proteinExistence type="predicted"/>
<evidence type="ECO:0000313" key="3">
    <source>
        <dbReference type="Proteomes" id="UP001175097"/>
    </source>
</evidence>
<accession>A0ABT8JU23</accession>
<evidence type="ECO:0000313" key="2">
    <source>
        <dbReference type="EMBL" id="MDN4608648.1"/>
    </source>
</evidence>
<dbReference type="InterPro" id="IPR024978">
    <property type="entry name" value="Homeodomain_phBC6A51-type"/>
</dbReference>
<dbReference type="RefSeq" id="WP_301244853.1">
    <property type="nucleotide sequence ID" value="NZ_JAROCC010000012.1"/>
</dbReference>
<sequence length="131" mass="14388">MTKTKLSEAQLRAIEYLALPDKGGLTYAEVAAEVGVDERTLRRWRSDDAFYEELKRKIIKDSAKDLPRVFASMPEHVISGGNAAMARIILQAHGMLSDKVEVHAQHSGGAVDVDAIRARMMAQAKAHSDGE</sequence>
<dbReference type="Gene3D" id="1.10.10.60">
    <property type="entry name" value="Homeodomain-like"/>
    <property type="match status" value="1"/>
</dbReference>
<gene>
    <name evidence="2" type="ORF">P5G49_14395</name>
</gene>